<protein>
    <recommendedName>
        <fullName evidence="4">Signal peptidase I</fullName>
    </recommendedName>
</protein>
<feature type="transmembrane region" description="Helical" evidence="1">
    <location>
        <begin position="12"/>
        <end position="38"/>
    </location>
</feature>
<evidence type="ECO:0000256" key="1">
    <source>
        <dbReference type="SAM" id="Phobius"/>
    </source>
</evidence>
<evidence type="ECO:0000313" key="2">
    <source>
        <dbReference type="EMBL" id="TWF37393.1"/>
    </source>
</evidence>
<accession>A0A561PH01</accession>
<keyword evidence="1" id="KW-0472">Membrane</keyword>
<feature type="transmembrane region" description="Helical" evidence="1">
    <location>
        <begin position="67"/>
        <end position="86"/>
    </location>
</feature>
<organism evidence="2 3">
    <name type="scientific">Chitinophaga polysaccharea</name>
    <dbReference type="NCBI Taxonomy" id="1293035"/>
    <lineage>
        <taxon>Bacteria</taxon>
        <taxon>Pseudomonadati</taxon>
        <taxon>Bacteroidota</taxon>
        <taxon>Chitinophagia</taxon>
        <taxon>Chitinophagales</taxon>
        <taxon>Chitinophagaceae</taxon>
        <taxon>Chitinophaga</taxon>
    </lineage>
</organism>
<reference evidence="2 3" key="1">
    <citation type="submission" date="2019-06" db="EMBL/GenBank/DDBJ databases">
        <title>Sorghum-associated microbial communities from plants grown in Nebraska, USA.</title>
        <authorList>
            <person name="Schachtman D."/>
        </authorList>
    </citation>
    <scope>NUCLEOTIDE SEQUENCE [LARGE SCALE GENOMIC DNA]</scope>
    <source>
        <strain evidence="2 3">1209</strain>
    </source>
</reference>
<proteinExistence type="predicted"/>
<name>A0A561PH01_9BACT</name>
<dbReference type="Pfam" id="PF18936">
    <property type="entry name" value="DUF5684"/>
    <property type="match status" value="1"/>
</dbReference>
<comment type="caution">
    <text evidence="2">The sequence shown here is derived from an EMBL/GenBank/DDBJ whole genome shotgun (WGS) entry which is preliminary data.</text>
</comment>
<dbReference type="Proteomes" id="UP000320811">
    <property type="component" value="Unassembled WGS sequence"/>
</dbReference>
<evidence type="ECO:0008006" key="4">
    <source>
        <dbReference type="Google" id="ProtNLM"/>
    </source>
</evidence>
<keyword evidence="1" id="KW-1133">Transmembrane helix</keyword>
<dbReference type="RefSeq" id="WP_246121218.1">
    <property type="nucleotide sequence ID" value="NZ_VIWO01000007.1"/>
</dbReference>
<dbReference type="EMBL" id="VIWO01000007">
    <property type="protein sequence ID" value="TWF37393.1"/>
    <property type="molecule type" value="Genomic_DNA"/>
</dbReference>
<gene>
    <name evidence="2" type="ORF">FHW36_107328</name>
</gene>
<sequence length="145" mass="16268">METTYESQNAFGAIFGGAFLMFWLIVSVFMIVCLWKIFTKAGQEGWKAIIPIYNIYVWIQIVGKPGWWLLLFLIPGVNFVIAIWLTNLLSKSFGKSEGFTIGLIFLGIVFYPILAFDRTITYKGPAGDPTRSITGDLSSIGQKLQ</sequence>
<dbReference type="InterPro" id="IPR043739">
    <property type="entry name" value="DUF5684"/>
</dbReference>
<feature type="transmembrane region" description="Helical" evidence="1">
    <location>
        <begin position="98"/>
        <end position="116"/>
    </location>
</feature>
<evidence type="ECO:0000313" key="3">
    <source>
        <dbReference type="Proteomes" id="UP000320811"/>
    </source>
</evidence>
<keyword evidence="1" id="KW-0812">Transmembrane</keyword>
<keyword evidence="3" id="KW-1185">Reference proteome</keyword>
<dbReference type="AlphaFoldDB" id="A0A561PH01"/>